<dbReference type="SUPFAM" id="SSF53756">
    <property type="entry name" value="UDP-Glycosyltransferase/glycogen phosphorylase"/>
    <property type="match status" value="1"/>
</dbReference>
<reference evidence="1 2" key="1">
    <citation type="submission" date="2019-10" db="EMBL/GenBank/DDBJ databases">
        <title>WGS of Leuconostoc mesenteroides.</title>
        <authorList>
            <person name="Melo Bolivar J."/>
            <person name="Marino-Ramirez L."/>
            <person name="Villamil Diaz L.M."/>
        </authorList>
    </citation>
    <scope>NUCLEOTIDE SEQUENCE [LARGE SCALE GENOMIC DNA]</scope>
    <source>
        <strain evidence="1 2">M11</strain>
    </source>
</reference>
<dbReference type="AlphaFoldDB" id="A0A843Z3J4"/>
<proteinExistence type="predicted"/>
<dbReference type="RefSeq" id="WP_153245512.1">
    <property type="nucleotide sequence ID" value="NZ_WIPA01000020.1"/>
</dbReference>
<dbReference type="Gene3D" id="3.40.50.2000">
    <property type="entry name" value="Glycogen Phosphorylase B"/>
    <property type="match status" value="2"/>
</dbReference>
<dbReference type="GO" id="GO:0016740">
    <property type="term" value="F:transferase activity"/>
    <property type="evidence" value="ECO:0007669"/>
    <property type="project" value="UniProtKB-KW"/>
</dbReference>
<sequence>MKNKVSIIAPALMGKGGTETVLLHVLNSQTLQNFFKFELVLLDEPKDQSWLSDVNSQVNVVIFSSKWRTLQYIKYLLRSKADANLVLGPKSAFLSTIVNLASKTKTISWIHFTLFGGDNLNPKYLRRNDGHLLISSQMVQQFVSLGIPESKLQVVYNPVNKGSNLIELNTNKDILRLVYVGRIMLDGQKNMRYLLDTLAELARNYSLELEIFGSGSKDEVQKYATESMKLADSEYQIVWHGWVDNPFDAIQKVDMLVLPSKYEGFGLVVAEAISRGLPVVATDYPVGVRDLIQVGLNGEIVPFEDVPAFAEAILRVKKYSPDIQMMIANSLENFSNDKFDSRFIQGMQALLERKAE</sequence>
<organism evidence="1 2">
    <name type="scientific">Leuconostoc mesenteroides</name>
    <dbReference type="NCBI Taxonomy" id="1245"/>
    <lineage>
        <taxon>Bacteria</taxon>
        <taxon>Bacillati</taxon>
        <taxon>Bacillota</taxon>
        <taxon>Bacilli</taxon>
        <taxon>Lactobacillales</taxon>
        <taxon>Lactobacillaceae</taxon>
        <taxon>Leuconostoc</taxon>
    </lineage>
</organism>
<evidence type="ECO:0000313" key="1">
    <source>
        <dbReference type="EMBL" id="MQR27465.1"/>
    </source>
</evidence>
<dbReference type="Pfam" id="PF13692">
    <property type="entry name" value="Glyco_trans_1_4"/>
    <property type="match status" value="1"/>
</dbReference>
<comment type="caution">
    <text evidence="1">The sequence shown here is derived from an EMBL/GenBank/DDBJ whole genome shotgun (WGS) entry which is preliminary data.</text>
</comment>
<name>A0A843Z3J4_LEUME</name>
<evidence type="ECO:0000313" key="2">
    <source>
        <dbReference type="Proteomes" id="UP000469952"/>
    </source>
</evidence>
<protein>
    <submittedName>
        <fullName evidence="1">Glycosyltransferase</fullName>
    </submittedName>
</protein>
<dbReference type="Proteomes" id="UP000469952">
    <property type="component" value="Unassembled WGS sequence"/>
</dbReference>
<accession>A0A843Z3J4</accession>
<dbReference type="CDD" id="cd03811">
    <property type="entry name" value="GT4_GT28_WabH-like"/>
    <property type="match status" value="1"/>
</dbReference>
<dbReference type="EMBL" id="WIPA01000020">
    <property type="protein sequence ID" value="MQR27465.1"/>
    <property type="molecule type" value="Genomic_DNA"/>
</dbReference>
<dbReference type="PANTHER" id="PTHR12526">
    <property type="entry name" value="GLYCOSYLTRANSFERASE"/>
    <property type="match status" value="1"/>
</dbReference>
<keyword evidence="1" id="KW-0808">Transferase</keyword>
<gene>
    <name evidence="1" type="ORF">GFV13_09460</name>
</gene>
<dbReference type="PANTHER" id="PTHR12526:SF630">
    <property type="entry name" value="GLYCOSYLTRANSFERASE"/>
    <property type="match status" value="1"/>
</dbReference>